<organism evidence="1 2">
    <name type="scientific">Aerococcus urinaehominis</name>
    <dbReference type="NCBI Taxonomy" id="128944"/>
    <lineage>
        <taxon>Bacteria</taxon>
        <taxon>Bacillati</taxon>
        <taxon>Bacillota</taxon>
        <taxon>Bacilli</taxon>
        <taxon>Lactobacillales</taxon>
        <taxon>Aerococcaceae</taxon>
        <taxon>Aerococcus</taxon>
    </lineage>
</organism>
<reference evidence="2" key="2">
    <citation type="submission" date="2016-01" db="EMBL/GenBank/DDBJ databases">
        <title>Six Aerococcus type strain genome sequencing and assembly using PacBio and Illumina Hiseq.</title>
        <authorList>
            <person name="Carkaci D."/>
            <person name="Dargis R."/>
            <person name="Nielsen X.C."/>
            <person name="Skovgaard O."/>
            <person name="Fuursted K."/>
            <person name="Christensen J.J."/>
        </authorList>
    </citation>
    <scope>NUCLEOTIDE SEQUENCE [LARGE SCALE GENOMIC DNA]</scope>
    <source>
        <strain evidence="2">CCUG42038B</strain>
    </source>
</reference>
<evidence type="ECO:0000313" key="2">
    <source>
        <dbReference type="Proteomes" id="UP000062260"/>
    </source>
</evidence>
<dbReference type="RefSeq" id="WP_067977977.1">
    <property type="nucleotide sequence ID" value="NZ_CP014163.1"/>
</dbReference>
<evidence type="ECO:0000313" key="1">
    <source>
        <dbReference type="EMBL" id="AMB98995.1"/>
    </source>
</evidence>
<gene>
    <name evidence="1" type="ORF">AWM75_02825</name>
</gene>
<reference evidence="1 2" key="1">
    <citation type="journal article" date="2016" name="Genome Announc.">
        <title>Complete Genome Sequences of Aerococcus christensenii CCUG 28831T, Aerococcus sanguinicola CCUG 43001T, Aerococcus urinae CCUG 36881T, Aerococcus urinaeequi CCUG 28094T, Aerococcus urinaehominis CCUG 42038 BT, and Aerococcus viridans CCUG 4311T.</title>
        <authorList>
            <person name="Carkaci D."/>
            <person name="Dargis R."/>
            <person name="Nielsen X.C."/>
            <person name="Skovgaard O."/>
            <person name="Fuursted K."/>
            <person name="Christensen J.J."/>
        </authorList>
    </citation>
    <scope>NUCLEOTIDE SEQUENCE [LARGE SCALE GENOMIC DNA]</scope>
    <source>
        <strain evidence="1 2">CCUG42038B</strain>
    </source>
</reference>
<dbReference type="Proteomes" id="UP000062260">
    <property type="component" value="Chromosome"/>
</dbReference>
<dbReference type="STRING" id="128944.AWM75_02825"/>
<protein>
    <submittedName>
        <fullName evidence="1">Uncharacterized protein</fullName>
    </submittedName>
</protein>
<dbReference type="KEGG" id="auh:AWM75_02825"/>
<accession>A0A109RGD6</accession>
<dbReference type="EMBL" id="CP014163">
    <property type="protein sequence ID" value="AMB98995.1"/>
    <property type="molecule type" value="Genomic_DNA"/>
</dbReference>
<sequence>MSQDSQCDTDGNNQYEIMSQVDIINWVLQISTPNTNDHQLIQALRQASISELSTSFLYQLAPDYPIKTGIYCQACQSFELKNCYQSFICTCGGRESKAELTKRMLVEYALIHYRQPINMKHFKHFTNGILSNYNIQSALKKYDRLHRGCYLNPYAAHYPKTPSLSRYS</sequence>
<keyword evidence="2" id="KW-1185">Reference proteome</keyword>
<dbReference type="OrthoDB" id="2136191at2"/>
<dbReference type="AlphaFoldDB" id="A0A109RGD6"/>
<name>A0A109RGD6_9LACT</name>
<proteinExistence type="predicted"/>